<comment type="caution">
    <text evidence="1">The sequence shown here is derived from an EMBL/GenBank/DDBJ whole genome shotgun (WGS) entry which is preliminary data.</text>
</comment>
<organism evidence="1 2">
    <name type="scientific">Dermatophagoides pteronyssinus</name>
    <name type="common">European house dust mite</name>
    <dbReference type="NCBI Taxonomy" id="6956"/>
    <lineage>
        <taxon>Eukaryota</taxon>
        <taxon>Metazoa</taxon>
        <taxon>Ecdysozoa</taxon>
        <taxon>Arthropoda</taxon>
        <taxon>Chelicerata</taxon>
        <taxon>Arachnida</taxon>
        <taxon>Acari</taxon>
        <taxon>Acariformes</taxon>
        <taxon>Sarcoptiformes</taxon>
        <taxon>Astigmata</taxon>
        <taxon>Psoroptidia</taxon>
        <taxon>Analgoidea</taxon>
        <taxon>Pyroglyphidae</taxon>
        <taxon>Dermatophagoidinae</taxon>
        <taxon>Dermatophagoides</taxon>
    </lineage>
</organism>
<sequence>LNLAKFFLKKNSSYKQIPNSLSLIFVVKEKTSSVHGHNVDDDDNNYCINIPDDAYWRPEKKEGKEYLHISQFFSHSSMSILNFVCLKTIECSDH</sequence>
<keyword evidence="2" id="KW-1185">Reference proteome</keyword>
<name>A0ABQ8JQG7_DERPT</name>
<dbReference type="Proteomes" id="UP000887458">
    <property type="component" value="Unassembled WGS sequence"/>
</dbReference>
<reference evidence="1 2" key="1">
    <citation type="journal article" date="2018" name="J. Allergy Clin. Immunol.">
        <title>High-quality assembly of Dermatophagoides pteronyssinus genome and transcriptome reveals a wide range of novel allergens.</title>
        <authorList>
            <person name="Liu X.Y."/>
            <person name="Yang K.Y."/>
            <person name="Wang M.Q."/>
            <person name="Kwok J.S."/>
            <person name="Zeng X."/>
            <person name="Yang Z."/>
            <person name="Xiao X.J."/>
            <person name="Lau C.P."/>
            <person name="Li Y."/>
            <person name="Huang Z.M."/>
            <person name="Ba J.G."/>
            <person name="Yim A.K."/>
            <person name="Ouyang C.Y."/>
            <person name="Ngai S.M."/>
            <person name="Chan T.F."/>
            <person name="Leung E.L."/>
            <person name="Liu L."/>
            <person name="Liu Z.G."/>
            <person name="Tsui S.K."/>
        </authorList>
    </citation>
    <scope>NUCLEOTIDE SEQUENCE [LARGE SCALE GENOMIC DNA]</scope>
    <source>
        <strain evidence="1">Derp</strain>
    </source>
</reference>
<accession>A0ABQ8JQG7</accession>
<evidence type="ECO:0000313" key="1">
    <source>
        <dbReference type="EMBL" id="KAH9424851.1"/>
    </source>
</evidence>
<protein>
    <submittedName>
        <fullName evidence="1">Uncharacterized protein</fullName>
    </submittedName>
</protein>
<proteinExistence type="predicted"/>
<evidence type="ECO:0000313" key="2">
    <source>
        <dbReference type="Proteomes" id="UP000887458"/>
    </source>
</evidence>
<reference evidence="1 2" key="2">
    <citation type="journal article" date="2022" name="Mol. Biol. Evol.">
        <title>Comparative Genomics Reveals Insights into the Divergent Evolution of Astigmatic Mites and Household Pest Adaptations.</title>
        <authorList>
            <person name="Xiong Q."/>
            <person name="Wan A.T."/>
            <person name="Liu X."/>
            <person name="Fung C.S."/>
            <person name="Xiao X."/>
            <person name="Malainual N."/>
            <person name="Hou J."/>
            <person name="Wang L."/>
            <person name="Wang M."/>
            <person name="Yang K.Y."/>
            <person name="Cui Y."/>
            <person name="Leung E.L."/>
            <person name="Nong W."/>
            <person name="Shin S.K."/>
            <person name="Au S.W."/>
            <person name="Jeong K.Y."/>
            <person name="Chew F.T."/>
            <person name="Hui J.H."/>
            <person name="Leung T.F."/>
            <person name="Tungtrongchitr A."/>
            <person name="Zhong N."/>
            <person name="Liu Z."/>
            <person name="Tsui S.K."/>
        </authorList>
    </citation>
    <scope>NUCLEOTIDE SEQUENCE [LARGE SCALE GENOMIC DNA]</scope>
    <source>
        <strain evidence="1">Derp</strain>
    </source>
</reference>
<gene>
    <name evidence="1" type="ORF">DERP_012338</name>
</gene>
<feature type="non-terminal residue" evidence="1">
    <location>
        <position position="1"/>
    </location>
</feature>
<dbReference type="EMBL" id="NJHN03000025">
    <property type="protein sequence ID" value="KAH9424851.1"/>
    <property type="molecule type" value="Genomic_DNA"/>
</dbReference>